<evidence type="ECO:0000313" key="7">
    <source>
        <dbReference type="Proteomes" id="UP000002931"/>
    </source>
</evidence>
<dbReference type="Pfam" id="PF01988">
    <property type="entry name" value="VIT1"/>
    <property type="match status" value="1"/>
</dbReference>
<comment type="caution">
    <text evidence="6">The sequence shown here is derived from an EMBL/GenBank/DDBJ whole genome shotgun (WGS) entry which is preliminary data.</text>
</comment>
<accession>A3VJI9</accession>
<dbReference type="GO" id="GO:0030026">
    <property type="term" value="P:intracellular manganese ion homeostasis"/>
    <property type="evidence" value="ECO:0007669"/>
    <property type="project" value="InterPro"/>
</dbReference>
<protein>
    <recommendedName>
        <fullName evidence="8">GMP synthase</fullName>
    </recommendedName>
</protein>
<feature type="transmembrane region" description="Helical" evidence="5">
    <location>
        <begin position="205"/>
        <end position="228"/>
    </location>
</feature>
<evidence type="ECO:0000256" key="2">
    <source>
        <dbReference type="ARBA" id="ARBA00022692"/>
    </source>
</evidence>
<dbReference type="GO" id="GO:0005384">
    <property type="term" value="F:manganese ion transmembrane transporter activity"/>
    <property type="evidence" value="ECO:0007669"/>
    <property type="project" value="InterPro"/>
</dbReference>
<feature type="transmembrane region" description="Helical" evidence="5">
    <location>
        <begin position="149"/>
        <end position="168"/>
    </location>
</feature>
<gene>
    <name evidence="6" type="ORF">RB2654_04024</name>
</gene>
<dbReference type="HOGENOM" id="CLU_038957_2_0_5"/>
<dbReference type="PANTHER" id="PTHR31851">
    <property type="entry name" value="FE(2+)/MN(2+) TRANSPORTER PCL1"/>
    <property type="match status" value="1"/>
</dbReference>
<dbReference type="EMBL" id="AAMT01000014">
    <property type="protein sequence ID" value="EAQ11566.1"/>
    <property type="molecule type" value="Genomic_DNA"/>
</dbReference>
<dbReference type="GO" id="GO:0012505">
    <property type="term" value="C:endomembrane system"/>
    <property type="evidence" value="ECO:0007669"/>
    <property type="project" value="UniProtKB-SubCell"/>
</dbReference>
<keyword evidence="7" id="KW-1185">Reference proteome</keyword>
<organism evidence="6 7">
    <name type="scientific">Maritimibacter alkaliphilus HTCC2654</name>
    <dbReference type="NCBI Taxonomy" id="314271"/>
    <lineage>
        <taxon>Bacteria</taxon>
        <taxon>Pseudomonadati</taxon>
        <taxon>Pseudomonadota</taxon>
        <taxon>Alphaproteobacteria</taxon>
        <taxon>Rhodobacterales</taxon>
        <taxon>Roseobacteraceae</taxon>
        <taxon>Maritimibacter</taxon>
    </lineage>
</organism>
<reference evidence="6 7" key="1">
    <citation type="journal article" date="2010" name="J. Bacteriol.">
        <title>Genome sequences of Pelagibaca bermudensis HTCC2601T and Maritimibacter alkaliphilus HTCC2654T, the type strains of two marine Roseobacter genera.</title>
        <authorList>
            <person name="Thrash J.C."/>
            <person name="Cho J.C."/>
            <person name="Ferriera S."/>
            <person name="Johnson J."/>
            <person name="Vergin K.L."/>
            <person name="Giovannoni S.J."/>
        </authorList>
    </citation>
    <scope>NUCLEOTIDE SEQUENCE [LARGE SCALE GENOMIC DNA]</scope>
    <source>
        <strain evidence="6 7">HTCC2654</strain>
    </source>
</reference>
<name>A3VJI9_9RHOB</name>
<dbReference type="AlphaFoldDB" id="A3VJI9"/>
<proteinExistence type="predicted"/>
<keyword evidence="2 5" id="KW-0812">Transmembrane</keyword>
<evidence type="ECO:0000256" key="1">
    <source>
        <dbReference type="ARBA" id="ARBA00004127"/>
    </source>
</evidence>
<dbReference type="RefSeq" id="WP_008328910.1">
    <property type="nucleotide sequence ID" value="NZ_CH902578.1"/>
</dbReference>
<evidence type="ECO:0000256" key="3">
    <source>
        <dbReference type="ARBA" id="ARBA00022989"/>
    </source>
</evidence>
<feature type="transmembrane region" description="Helical" evidence="5">
    <location>
        <begin position="21"/>
        <end position="37"/>
    </location>
</feature>
<feature type="transmembrane region" description="Helical" evidence="5">
    <location>
        <begin position="174"/>
        <end position="193"/>
    </location>
</feature>
<evidence type="ECO:0000256" key="5">
    <source>
        <dbReference type="SAM" id="Phobius"/>
    </source>
</evidence>
<comment type="subcellular location">
    <subcellularLocation>
        <location evidence="1">Endomembrane system</location>
        <topology evidence="1">Multi-pass membrane protein</topology>
    </subcellularLocation>
</comment>
<sequence>MAAPNLIQTFLRQITYGGNDGIITTFAIVAGFAGAQAEGVAEVGAVAVLIFGMANLIADGFSMGLGEFLSDRSTRALWRGRAARIDRQSARETQADLAAALMTEGLSPDAAARAAEAIATSPALARDMTLRYRDNAETPHGAPPALRGLVTFASFLAFGLIPILPFFLAPDHPSTPWVSAAATLLALALLGLLRWRATRESAARAVGETLILGALCAALAFGAGNIVAGLG</sequence>
<keyword evidence="4 5" id="KW-0472">Membrane</keyword>
<dbReference type="Proteomes" id="UP000002931">
    <property type="component" value="Unassembled WGS sequence"/>
</dbReference>
<feature type="transmembrane region" description="Helical" evidence="5">
    <location>
        <begin position="43"/>
        <end position="65"/>
    </location>
</feature>
<evidence type="ECO:0008006" key="8">
    <source>
        <dbReference type="Google" id="ProtNLM"/>
    </source>
</evidence>
<dbReference type="STRING" id="314271.RB2654_04024"/>
<dbReference type="InterPro" id="IPR008217">
    <property type="entry name" value="Ccc1_fam"/>
</dbReference>
<dbReference type="eggNOG" id="COG1814">
    <property type="taxonomic scope" value="Bacteria"/>
</dbReference>
<keyword evidence="3 5" id="KW-1133">Transmembrane helix</keyword>
<evidence type="ECO:0000256" key="4">
    <source>
        <dbReference type="ARBA" id="ARBA00023136"/>
    </source>
</evidence>
<evidence type="ECO:0000313" key="6">
    <source>
        <dbReference type="EMBL" id="EAQ11566.1"/>
    </source>
</evidence>